<gene>
    <name evidence="2" type="ORF">OFUS_LOCUS2169</name>
</gene>
<sequence>MATTPSELREKFLEKFAVSQSSNYNLKDLERVKTDDQWLKQFLTHQDNDLEKSCSMVDKVLKWRKNYEVGELKKDDFPDDLHKRADEGLYVKNEDKSGNMIFYFKVNTHKKEPARLELVKKFIAFQLDETAKANPDEKFVLVFDLYKSTPAHIDNDLTKFVLSTVAQYMPNFIAYVVLYDMAAILVPIWKIIQAWMSNDISKHIKVVKKKEIKNYIDEDNLWDHMK</sequence>
<dbReference type="InterPro" id="IPR001251">
    <property type="entry name" value="CRAL-TRIO_dom"/>
</dbReference>
<dbReference type="InterPro" id="IPR036273">
    <property type="entry name" value="CRAL/TRIO_N_dom_sf"/>
</dbReference>
<accession>A0A8S4N1Q3</accession>
<keyword evidence="3" id="KW-1185">Reference proteome</keyword>
<dbReference type="PANTHER" id="PTHR46384:SF1">
    <property type="entry name" value="MOTILE SPERM DOMAIN-CONTAINING PROTEIN 2"/>
    <property type="match status" value="1"/>
</dbReference>
<dbReference type="GO" id="GO:0012505">
    <property type="term" value="C:endomembrane system"/>
    <property type="evidence" value="ECO:0007669"/>
    <property type="project" value="TreeGrafter"/>
</dbReference>
<evidence type="ECO:0000313" key="2">
    <source>
        <dbReference type="EMBL" id="CAH1774775.1"/>
    </source>
</evidence>
<dbReference type="SUPFAM" id="SSF52087">
    <property type="entry name" value="CRAL/TRIO domain"/>
    <property type="match status" value="1"/>
</dbReference>
<dbReference type="Pfam" id="PF00650">
    <property type="entry name" value="CRAL_TRIO"/>
    <property type="match status" value="1"/>
</dbReference>
<dbReference type="SUPFAM" id="SSF46938">
    <property type="entry name" value="CRAL/TRIO N-terminal domain"/>
    <property type="match status" value="1"/>
</dbReference>
<dbReference type="GO" id="GO:0140284">
    <property type="term" value="C:endoplasmic reticulum-endosome membrane contact site"/>
    <property type="evidence" value="ECO:0007669"/>
    <property type="project" value="TreeGrafter"/>
</dbReference>
<dbReference type="PROSITE" id="PS50191">
    <property type="entry name" value="CRAL_TRIO"/>
    <property type="match status" value="1"/>
</dbReference>
<dbReference type="OrthoDB" id="75724at2759"/>
<dbReference type="PANTHER" id="PTHR46384">
    <property type="entry name" value="MOTILE SPERM DOMAIN-CONTAINING PROTEIN 2"/>
    <property type="match status" value="1"/>
</dbReference>
<evidence type="ECO:0000259" key="1">
    <source>
        <dbReference type="PROSITE" id="PS50191"/>
    </source>
</evidence>
<dbReference type="Gene3D" id="3.40.525.10">
    <property type="entry name" value="CRAL-TRIO lipid binding domain"/>
    <property type="match status" value="1"/>
</dbReference>
<reference evidence="2" key="1">
    <citation type="submission" date="2022-03" db="EMBL/GenBank/DDBJ databases">
        <authorList>
            <person name="Martin C."/>
        </authorList>
    </citation>
    <scope>NUCLEOTIDE SEQUENCE</scope>
</reference>
<dbReference type="AlphaFoldDB" id="A0A8S4N1Q3"/>
<proteinExistence type="predicted"/>
<feature type="domain" description="CRAL-TRIO" evidence="1">
    <location>
        <begin position="78"/>
        <end position="226"/>
    </location>
</feature>
<organism evidence="2 3">
    <name type="scientific">Owenia fusiformis</name>
    <name type="common">Polychaete worm</name>
    <dbReference type="NCBI Taxonomy" id="6347"/>
    <lineage>
        <taxon>Eukaryota</taxon>
        <taxon>Metazoa</taxon>
        <taxon>Spiralia</taxon>
        <taxon>Lophotrochozoa</taxon>
        <taxon>Annelida</taxon>
        <taxon>Polychaeta</taxon>
        <taxon>Sedentaria</taxon>
        <taxon>Canalipalpata</taxon>
        <taxon>Sabellida</taxon>
        <taxon>Oweniida</taxon>
        <taxon>Oweniidae</taxon>
        <taxon>Owenia</taxon>
    </lineage>
</organism>
<comment type="caution">
    <text evidence="2">The sequence shown here is derived from an EMBL/GenBank/DDBJ whole genome shotgun (WGS) entry which is preliminary data.</text>
</comment>
<dbReference type="Proteomes" id="UP000749559">
    <property type="component" value="Unassembled WGS sequence"/>
</dbReference>
<evidence type="ECO:0000313" key="3">
    <source>
        <dbReference type="Proteomes" id="UP000749559"/>
    </source>
</evidence>
<dbReference type="InterPro" id="IPR053012">
    <property type="entry name" value="ER-organelle_contact"/>
</dbReference>
<dbReference type="InterPro" id="IPR036865">
    <property type="entry name" value="CRAL-TRIO_dom_sf"/>
</dbReference>
<dbReference type="CDD" id="cd00170">
    <property type="entry name" value="SEC14"/>
    <property type="match status" value="1"/>
</dbReference>
<name>A0A8S4N1Q3_OWEFU</name>
<dbReference type="EMBL" id="CAIIXF020000001">
    <property type="protein sequence ID" value="CAH1774775.1"/>
    <property type="molecule type" value="Genomic_DNA"/>
</dbReference>
<protein>
    <recommendedName>
        <fullName evidence="1">CRAL-TRIO domain-containing protein</fullName>
    </recommendedName>
</protein>